<organism evidence="1 2">
    <name type="scientific">Frigoriflavimonas asaccharolytica</name>
    <dbReference type="NCBI Taxonomy" id="2735899"/>
    <lineage>
        <taxon>Bacteria</taxon>
        <taxon>Pseudomonadati</taxon>
        <taxon>Bacteroidota</taxon>
        <taxon>Flavobacteriia</taxon>
        <taxon>Flavobacteriales</taxon>
        <taxon>Weeksellaceae</taxon>
        <taxon>Frigoriflavimonas</taxon>
    </lineage>
</organism>
<proteinExistence type="predicted"/>
<dbReference type="Pfam" id="PF02566">
    <property type="entry name" value="OsmC"/>
    <property type="match status" value="1"/>
</dbReference>
<dbReference type="InterPro" id="IPR015946">
    <property type="entry name" value="KH_dom-like_a/b"/>
</dbReference>
<reference evidence="1" key="1">
    <citation type="submission" date="2020-05" db="EMBL/GenBank/DDBJ databases">
        <title>Genomic Encyclopedia of Type Strains, Phase IV (KMG-V): Genome sequencing to study the core and pangenomes of soil and plant-associated prokaryotes.</title>
        <authorList>
            <person name="Whitman W."/>
        </authorList>
    </citation>
    <scope>NUCLEOTIDE SEQUENCE</scope>
    <source>
        <strain evidence="1">16F</strain>
    </source>
</reference>
<dbReference type="Gene3D" id="3.30.300.20">
    <property type="match status" value="1"/>
</dbReference>
<dbReference type="Proteomes" id="UP000610746">
    <property type="component" value="Unassembled WGS sequence"/>
</dbReference>
<keyword evidence="2" id="KW-1185">Reference proteome</keyword>
<evidence type="ECO:0000313" key="1">
    <source>
        <dbReference type="EMBL" id="NRS92922.1"/>
    </source>
</evidence>
<dbReference type="PANTHER" id="PTHR39624:SF2">
    <property type="entry name" value="OSMC-LIKE PROTEIN"/>
    <property type="match status" value="1"/>
</dbReference>
<dbReference type="PANTHER" id="PTHR39624">
    <property type="entry name" value="PROTEIN INVOLVED IN RIMO-MEDIATED BETA-METHYLTHIOLATION OF RIBOSOMAL PROTEIN S12 YCAO"/>
    <property type="match status" value="1"/>
</dbReference>
<name>A0A8J8GAD4_9FLAO</name>
<comment type="caution">
    <text evidence="1">The sequence shown here is derived from an EMBL/GenBank/DDBJ whole genome shotgun (WGS) entry which is preliminary data.</text>
</comment>
<sequence>MATVIKIKNLEEGYQSIITNGTNVIIGDQPLKSKGTGLGFGPSELVLSGLAMCKVATIRYVATQKAWDIGEVRAELSQDSSRGDHGLISNIKVSIEIEGDITEEQRQELFKQADNCHVHRQLNGEWNIEPATQISEIKIEAEK</sequence>
<dbReference type="SUPFAM" id="SSF82784">
    <property type="entry name" value="OsmC-like"/>
    <property type="match status" value="1"/>
</dbReference>
<dbReference type="EMBL" id="JABSNO010000014">
    <property type="protein sequence ID" value="NRS92922.1"/>
    <property type="molecule type" value="Genomic_DNA"/>
</dbReference>
<accession>A0A8J8GAD4</accession>
<dbReference type="RefSeq" id="WP_173779510.1">
    <property type="nucleotide sequence ID" value="NZ_JABSNO010000014.1"/>
</dbReference>
<evidence type="ECO:0000313" key="2">
    <source>
        <dbReference type="Proteomes" id="UP000610746"/>
    </source>
</evidence>
<gene>
    <name evidence="1" type="ORF">HNQ03_002006</name>
</gene>
<dbReference type="AlphaFoldDB" id="A0A8J8GAD4"/>
<dbReference type="InterPro" id="IPR003718">
    <property type="entry name" value="OsmC/Ohr_fam"/>
</dbReference>
<protein>
    <submittedName>
        <fullName evidence="1">Putative redox protein</fullName>
    </submittedName>
</protein>
<dbReference type="InterPro" id="IPR036102">
    <property type="entry name" value="OsmC/Ohrsf"/>
</dbReference>